<dbReference type="KEGG" id="pseg:D3H65_18140"/>
<organism evidence="6 7">
    <name type="scientific">Paraflavitalea soli</name>
    <dbReference type="NCBI Taxonomy" id="2315862"/>
    <lineage>
        <taxon>Bacteria</taxon>
        <taxon>Pseudomonadati</taxon>
        <taxon>Bacteroidota</taxon>
        <taxon>Chitinophagia</taxon>
        <taxon>Chitinophagales</taxon>
        <taxon>Chitinophagaceae</taxon>
        <taxon>Paraflavitalea</taxon>
    </lineage>
</organism>
<dbReference type="GO" id="GO:0009055">
    <property type="term" value="F:electron transfer activity"/>
    <property type="evidence" value="ECO:0007669"/>
    <property type="project" value="InterPro"/>
</dbReference>
<accession>A0A3B7MMP2</accession>
<name>A0A3B7MMP2_9BACT</name>
<proteinExistence type="predicted"/>
<evidence type="ECO:0000256" key="3">
    <source>
        <dbReference type="ARBA" id="ARBA00023004"/>
    </source>
</evidence>
<keyword evidence="2 4" id="KW-0479">Metal-binding</keyword>
<dbReference type="Pfam" id="PF00034">
    <property type="entry name" value="Cytochrom_C"/>
    <property type="match status" value="1"/>
</dbReference>
<dbReference type="InterPro" id="IPR051459">
    <property type="entry name" value="Cytochrome_c-type_DH"/>
</dbReference>
<protein>
    <submittedName>
        <fullName evidence="6">Cytochrome C</fullName>
    </submittedName>
</protein>
<dbReference type="PANTHER" id="PTHR35008">
    <property type="entry name" value="BLL4482 PROTEIN-RELATED"/>
    <property type="match status" value="1"/>
</dbReference>
<dbReference type="OrthoDB" id="9809720at2"/>
<evidence type="ECO:0000256" key="2">
    <source>
        <dbReference type="ARBA" id="ARBA00022723"/>
    </source>
</evidence>
<dbReference type="Proteomes" id="UP000263900">
    <property type="component" value="Chromosome"/>
</dbReference>
<dbReference type="GO" id="GO:0046872">
    <property type="term" value="F:metal ion binding"/>
    <property type="evidence" value="ECO:0007669"/>
    <property type="project" value="UniProtKB-KW"/>
</dbReference>
<feature type="domain" description="Cytochrome c" evidence="5">
    <location>
        <begin position="48"/>
        <end position="158"/>
    </location>
</feature>
<keyword evidence="1 4" id="KW-0349">Heme</keyword>
<evidence type="ECO:0000313" key="7">
    <source>
        <dbReference type="Proteomes" id="UP000263900"/>
    </source>
</evidence>
<evidence type="ECO:0000313" key="6">
    <source>
        <dbReference type="EMBL" id="AXY75784.1"/>
    </source>
</evidence>
<dbReference type="AlphaFoldDB" id="A0A3B7MMP2"/>
<dbReference type="RefSeq" id="WP_119051665.1">
    <property type="nucleotide sequence ID" value="NZ_CP032157.1"/>
</dbReference>
<keyword evidence="3 4" id="KW-0408">Iron</keyword>
<dbReference type="PANTHER" id="PTHR35008:SF4">
    <property type="entry name" value="BLL4482 PROTEIN"/>
    <property type="match status" value="1"/>
</dbReference>
<evidence type="ECO:0000256" key="4">
    <source>
        <dbReference type="PROSITE-ProRule" id="PRU00433"/>
    </source>
</evidence>
<dbReference type="SUPFAM" id="SSF46626">
    <property type="entry name" value="Cytochrome c"/>
    <property type="match status" value="2"/>
</dbReference>
<dbReference type="GO" id="GO:0020037">
    <property type="term" value="F:heme binding"/>
    <property type="evidence" value="ECO:0007669"/>
    <property type="project" value="InterPro"/>
</dbReference>
<evidence type="ECO:0000256" key="1">
    <source>
        <dbReference type="ARBA" id="ARBA00022617"/>
    </source>
</evidence>
<dbReference type="InterPro" id="IPR009056">
    <property type="entry name" value="Cyt_c-like_dom"/>
</dbReference>
<evidence type="ECO:0000259" key="5">
    <source>
        <dbReference type="PROSITE" id="PS51007"/>
    </source>
</evidence>
<dbReference type="InterPro" id="IPR036909">
    <property type="entry name" value="Cyt_c-like_dom_sf"/>
</dbReference>
<dbReference type="PROSITE" id="PS51257">
    <property type="entry name" value="PROKAR_LIPOPROTEIN"/>
    <property type="match status" value="1"/>
</dbReference>
<gene>
    <name evidence="6" type="ORF">D3H65_18140</name>
</gene>
<dbReference type="PROSITE" id="PS51007">
    <property type="entry name" value="CYTC"/>
    <property type="match status" value="2"/>
</dbReference>
<dbReference type="EMBL" id="CP032157">
    <property type="protein sequence ID" value="AXY75784.1"/>
    <property type="molecule type" value="Genomic_DNA"/>
</dbReference>
<feature type="domain" description="Cytochrome c" evidence="5">
    <location>
        <begin position="198"/>
        <end position="310"/>
    </location>
</feature>
<sequence>MKLLKKILKWTGIVILSLFLILAITVACRQNLHFDAPYPDIRASTDSSIVARGRYLAYGPGHCADCHRAEGSQALMLKGEDVPLTGGMPFKLPIANIYVRNITPDMETGIGKLTDQQIARLLRYGVRPDGTAVLDFMPFHDATDEDLTAIISFLRSQKPVKHKVPDHEVFLLGKVVKAFMIKPVGPSMPVRKSIPRDTTAVYGKYLANSIANCVGCHTNRDLTTGAMIGEPFSGGFPMESIIDPENYAVLTPNLTPDPTTGKLYGWSQDQFVKRFRQGRIIPHSPMPWPSFSRMSDDELKALYNYLQTLKPVKNEVKEVVTALKK</sequence>
<dbReference type="Gene3D" id="1.10.760.10">
    <property type="entry name" value="Cytochrome c-like domain"/>
    <property type="match status" value="2"/>
</dbReference>
<reference evidence="6 7" key="1">
    <citation type="submission" date="2018-09" db="EMBL/GenBank/DDBJ databases">
        <title>Genome sequencing of strain 6GH32-13.</title>
        <authorList>
            <person name="Weon H.-Y."/>
            <person name="Heo J."/>
            <person name="Kwon S.-W."/>
        </authorList>
    </citation>
    <scope>NUCLEOTIDE SEQUENCE [LARGE SCALE GENOMIC DNA]</scope>
    <source>
        <strain evidence="6 7">5GH32-13</strain>
    </source>
</reference>
<keyword evidence="7" id="KW-1185">Reference proteome</keyword>